<accession>A0A4Y2A9I9</accession>
<proteinExistence type="predicted"/>
<comment type="caution">
    <text evidence="1">The sequence shown here is derived from an EMBL/GenBank/DDBJ whole genome shotgun (WGS) entry which is preliminary data.</text>
</comment>
<keyword evidence="2" id="KW-1185">Reference proteome</keyword>
<name>A0A4Y2A9I9_ARAVE</name>
<reference evidence="1 2" key="1">
    <citation type="journal article" date="2019" name="Sci. Rep.">
        <title>Orb-weaving spider Araneus ventricosus genome elucidates the spidroin gene catalogue.</title>
        <authorList>
            <person name="Kono N."/>
            <person name="Nakamura H."/>
            <person name="Ohtoshi R."/>
            <person name="Moran D.A.P."/>
            <person name="Shinohara A."/>
            <person name="Yoshida Y."/>
            <person name="Fujiwara M."/>
            <person name="Mori M."/>
            <person name="Tomita M."/>
            <person name="Arakawa K."/>
        </authorList>
    </citation>
    <scope>NUCLEOTIDE SEQUENCE [LARGE SCALE GENOMIC DNA]</scope>
</reference>
<organism evidence="1 2">
    <name type="scientific">Araneus ventricosus</name>
    <name type="common">Orbweaver spider</name>
    <name type="synonym">Epeira ventricosa</name>
    <dbReference type="NCBI Taxonomy" id="182803"/>
    <lineage>
        <taxon>Eukaryota</taxon>
        <taxon>Metazoa</taxon>
        <taxon>Ecdysozoa</taxon>
        <taxon>Arthropoda</taxon>
        <taxon>Chelicerata</taxon>
        <taxon>Arachnida</taxon>
        <taxon>Araneae</taxon>
        <taxon>Araneomorphae</taxon>
        <taxon>Entelegynae</taxon>
        <taxon>Araneoidea</taxon>
        <taxon>Araneidae</taxon>
        <taxon>Araneus</taxon>
    </lineage>
</organism>
<dbReference type="AlphaFoldDB" id="A0A4Y2A9I9"/>
<dbReference type="Proteomes" id="UP000499080">
    <property type="component" value="Unassembled WGS sequence"/>
</dbReference>
<protein>
    <submittedName>
        <fullName evidence="1">Uncharacterized protein</fullName>
    </submittedName>
</protein>
<gene>
    <name evidence="1" type="ORF">AVEN_154915_1</name>
</gene>
<sequence length="91" mass="9915">MCSNCQAFNHSTGSCKPNSIKCGKCSEAHPAASCSSSSIVCTNCEQNHIASDPNYPKRLKEIKLMKVKCFNHLPCTEARRQYKSAASKSTS</sequence>
<evidence type="ECO:0000313" key="1">
    <source>
        <dbReference type="EMBL" id="GBL75584.1"/>
    </source>
</evidence>
<dbReference type="EMBL" id="BGPR01000008">
    <property type="protein sequence ID" value="GBL75584.1"/>
    <property type="molecule type" value="Genomic_DNA"/>
</dbReference>
<evidence type="ECO:0000313" key="2">
    <source>
        <dbReference type="Proteomes" id="UP000499080"/>
    </source>
</evidence>